<comment type="caution">
    <text evidence="2">The sequence shown here is derived from an EMBL/GenBank/DDBJ whole genome shotgun (WGS) entry which is preliminary data.</text>
</comment>
<evidence type="ECO:0008006" key="4">
    <source>
        <dbReference type="Google" id="ProtNLM"/>
    </source>
</evidence>
<keyword evidence="1" id="KW-0472">Membrane</keyword>
<name>A0ABP6PJH1_9ACTN</name>
<feature type="transmembrane region" description="Helical" evidence="1">
    <location>
        <begin position="69"/>
        <end position="90"/>
    </location>
</feature>
<feature type="transmembrane region" description="Helical" evidence="1">
    <location>
        <begin position="207"/>
        <end position="227"/>
    </location>
</feature>
<evidence type="ECO:0000256" key="1">
    <source>
        <dbReference type="SAM" id="Phobius"/>
    </source>
</evidence>
<keyword evidence="3" id="KW-1185">Reference proteome</keyword>
<reference evidence="3" key="1">
    <citation type="journal article" date="2019" name="Int. J. Syst. Evol. Microbiol.">
        <title>The Global Catalogue of Microorganisms (GCM) 10K type strain sequencing project: providing services to taxonomists for standard genome sequencing and annotation.</title>
        <authorList>
            <consortium name="The Broad Institute Genomics Platform"/>
            <consortium name="The Broad Institute Genome Sequencing Center for Infectious Disease"/>
            <person name="Wu L."/>
            <person name="Ma J."/>
        </authorList>
    </citation>
    <scope>NUCLEOTIDE SEQUENCE [LARGE SCALE GENOMIC DNA]</scope>
    <source>
        <strain evidence="3">JCM 15614</strain>
    </source>
</reference>
<sequence>MWWLWVLGGLVAWTVLAFAVAVVVGRGVRLADRWSPGTGEAAPLTTAALGAAPAVQLAEPRARRRAIPLPPIGIALVAIAVALETAGYITRLNGSSGATAQLLSMDAAFSLPRLFVAAVFAAAALAAVAGAGALPGRRAWWLAVGLVGGVIAAVKAGSTVHAEALNSLSRTVGGYAALAISVGVVLAVVATLAFLTRTERRDRRRVLSVLALYGVAAVGLSAVSSVVSDAYGWASNWAAAATFVEESGEALAGVAFLVAVLAGVAPRVVLPASWALRREVDAQTLDLPEQVPGRSAIRGSQR</sequence>
<feature type="transmembrane region" description="Helical" evidence="1">
    <location>
        <begin position="250"/>
        <end position="270"/>
    </location>
</feature>
<feature type="transmembrane region" description="Helical" evidence="1">
    <location>
        <begin position="172"/>
        <end position="195"/>
    </location>
</feature>
<gene>
    <name evidence="2" type="ORF">GCM10010531_38850</name>
</gene>
<accession>A0ABP6PJH1</accession>
<evidence type="ECO:0000313" key="3">
    <source>
        <dbReference type="Proteomes" id="UP001499924"/>
    </source>
</evidence>
<proteinExistence type="predicted"/>
<keyword evidence="1" id="KW-0812">Transmembrane</keyword>
<dbReference type="EMBL" id="BAAAVV010000013">
    <property type="protein sequence ID" value="GAA3180916.1"/>
    <property type="molecule type" value="Genomic_DNA"/>
</dbReference>
<protein>
    <recommendedName>
        <fullName evidence="4">Integral membrane protein</fullName>
    </recommendedName>
</protein>
<feature type="transmembrane region" description="Helical" evidence="1">
    <location>
        <begin position="139"/>
        <end position="160"/>
    </location>
</feature>
<feature type="transmembrane region" description="Helical" evidence="1">
    <location>
        <begin position="110"/>
        <end position="132"/>
    </location>
</feature>
<evidence type="ECO:0000313" key="2">
    <source>
        <dbReference type="EMBL" id="GAA3180916.1"/>
    </source>
</evidence>
<feature type="transmembrane region" description="Helical" evidence="1">
    <location>
        <begin position="6"/>
        <end position="25"/>
    </location>
</feature>
<dbReference type="Proteomes" id="UP001499924">
    <property type="component" value="Unassembled WGS sequence"/>
</dbReference>
<organism evidence="2 3">
    <name type="scientific">Blastococcus jejuensis</name>
    <dbReference type="NCBI Taxonomy" id="351224"/>
    <lineage>
        <taxon>Bacteria</taxon>
        <taxon>Bacillati</taxon>
        <taxon>Actinomycetota</taxon>
        <taxon>Actinomycetes</taxon>
        <taxon>Geodermatophilales</taxon>
        <taxon>Geodermatophilaceae</taxon>
        <taxon>Blastococcus</taxon>
    </lineage>
</organism>
<keyword evidence="1" id="KW-1133">Transmembrane helix</keyword>